<evidence type="ECO:0000313" key="2">
    <source>
        <dbReference type="Proteomes" id="UP000316921"/>
    </source>
</evidence>
<dbReference type="Pfam" id="PF07505">
    <property type="entry name" value="DUF5131"/>
    <property type="match status" value="1"/>
</dbReference>
<dbReference type="EMBL" id="CP036287">
    <property type="protein sequence ID" value="QDU67674.1"/>
    <property type="molecule type" value="Genomic_DNA"/>
</dbReference>
<proteinExistence type="predicted"/>
<accession>A0A518BL18</accession>
<dbReference type="AlphaFoldDB" id="A0A518BL18"/>
<dbReference type="InterPro" id="IPR011101">
    <property type="entry name" value="DUF5131"/>
</dbReference>
<organism evidence="1 2">
    <name type="scientific">Engelhardtia mirabilis</name>
    <dbReference type="NCBI Taxonomy" id="2528011"/>
    <lineage>
        <taxon>Bacteria</taxon>
        <taxon>Pseudomonadati</taxon>
        <taxon>Planctomycetota</taxon>
        <taxon>Planctomycetia</taxon>
        <taxon>Planctomycetia incertae sedis</taxon>
        <taxon>Engelhardtia</taxon>
    </lineage>
</organism>
<dbReference type="RefSeq" id="WP_419191505.1">
    <property type="nucleotide sequence ID" value="NZ_CP036287.1"/>
</dbReference>
<sequence>MKYLDHDEQWYPYHGPRAGTGTPLGWTKTRRGARLSVDPFDGGWADDLIDRAFAIMALCPQHTFQVLTAHPERMREYLTAPFRVGDEIAEAVRRINAERMSEVEHWAADHDVPAWPLPNVWLGVKVGNQAEADERIPHLLDTPAALRFVVYEPTGAVDFLYLQPVDPPTEIDAINGTHGVLRPHGGTCAKLDWIIIQGQTGRKAKPCDVDWFRSVVEQCKAAEVPCFVRGLGSHPFCGKYEHALGLREATAYTARCSMDVHHPKGADPSEWPEDLRRVRQFPKGMEVQP</sequence>
<keyword evidence="2" id="KW-1185">Reference proteome</keyword>
<gene>
    <name evidence="1" type="ORF">Pla133_27620</name>
</gene>
<evidence type="ECO:0000313" key="1">
    <source>
        <dbReference type="EMBL" id="QDU67674.1"/>
    </source>
</evidence>
<dbReference type="KEGG" id="pbap:Pla133_27620"/>
<protein>
    <submittedName>
        <fullName evidence="1">Phage protein Gp37/Gp68</fullName>
    </submittedName>
</protein>
<name>A0A518BL18_9BACT</name>
<reference evidence="1 2" key="1">
    <citation type="submission" date="2019-02" db="EMBL/GenBank/DDBJ databases">
        <title>Deep-cultivation of Planctomycetes and their phenomic and genomic characterization uncovers novel biology.</title>
        <authorList>
            <person name="Wiegand S."/>
            <person name="Jogler M."/>
            <person name="Boedeker C."/>
            <person name="Pinto D."/>
            <person name="Vollmers J."/>
            <person name="Rivas-Marin E."/>
            <person name="Kohn T."/>
            <person name="Peeters S.H."/>
            <person name="Heuer A."/>
            <person name="Rast P."/>
            <person name="Oberbeckmann S."/>
            <person name="Bunk B."/>
            <person name="Jeske O."/>
            <person name="Meyerdierks A."/>
            <person name="Storesund J.E."/>
            <person name="Kallscheuer N."/>
            <person name="Luecker S."/>
            <person name="Lage O.M."/>
            <person name="Pohl T."/>
            <person name="Merkel B.J."/>
            <person name="Hornburger P."/>
            <person name="Mueller R.-W."/>
            <person name="Bruemmer F."/>
            <person name="Labrenz M."/>
            <person name="Spormann A.M."/>
            <person name="Op den Camp H."/>
            <person name="Overmann J."/>
            <person name="Amann R."/>
            <person name="Jetten M.S.M."/>
            <person name="Mascher T."/>
            <person name="Medema M.H."/>
            <person name="Devos D.P."/>
            <person name="Kaster A.-K."/>
            <person name="Ovreas L."/>
            <person name="Rohde M."/>
            <person name="Galperin M.Y."/>
            <person name="Jogler C."/>
        </authorList>
    </citation>
    <scope>NUCLEOTIDE SEQUENCE [LARGE SCALE GENOMIC DNA]</scope>
    <source>
        <strain evidence="1 2">Pla133</strain>
    </source>
</reference>
<dbReference type="Proteomes" id="UP000316921">
    <property type="component" value="Chromosome"/>
</dbReference>